<sequence length="47" mass="5235">MDSGQLRQQESQERLGKPFAANPGVVHELEEAQIQRQLLLGDTPMGM</sequence>
<dbReference type="HOGENOM" id="CLU_3170762_0_0_6"/>
<accession>A4BVE1</accession>
<evidence type="ECO:0000256" key="1">
    <source>
        <dbReference type="SAM" id="MobiDB-lite"/>
    </source>
</evidence>
<evidence type="ECO:0000313" key="3">
    <source>
        <dbReference type="Proteomes" id="UP000003374"/>
    </source>
</evidence>
<gene>
    <name evidence="2" type="ORF">NB231_03000</name>
</gene>
<name>A4BVE1_9GAMM</name>
<comment type="caution">
    <text evidence="2">The sequence shown here is derived from an EMBL/GenBank/DDBJ whole genome shotgun (WGS) entry which is preliminary data.</text>
</comment>
<proteinExistence type="predicted"/>
<dbReference type="STRING" id="314278.NB231_03000"/>
<keyword evidence="3" id="KW-1185">Reference proteome</keyword>
<reference evidence="2 3" key="1">
    <citation type="submission" date="2006-02" db="EMBL/GenBank/DDBJ databases">
        <authorList>
            <person name="Waterbury J."/>
            <person name="Ferriera S."/>
            <person name="Johnson J."/>
            <person name="Kravitz S."/>
            <person name="Halpern A."/>
            <person name="Remington K."/>
            <person name="Beeson K."/>
            <person name="Tran B."/>
            <person name="Rogers Y.-H."/>
            <person name="Friedman R."/>
            <person name="Venter J.C."/>
        </authorList>
    </citation>
    <scope>NUCLEOTIDE SEQUENCE [LARGE SCALE GENOMIC DNA]</scope>
    <source>
        <strain evidence="2 3">Nb-231</strain>
    </source>
</reference>
<protein>
    <submittedName>
        <fullName evidence="2">Uncharacterized protein</fullName>
    </submittedName>
</protein>
<evidence type="ECO:0000313" key="2">
    <source>
        <dbReference type="EMBL" id="EAR20326.1"/>
    </source>
</evidence>
<dbReference type="AlphaFoldDB" id="A4BVE1"/>
<dbReference type="Proteomes" id="UP000003374">
    <property type="component" value="Unassembled WGS sequence"/>
</dbReference>
<organism evidence="2 3">
    <name type="scientific">Nitrococcus mobilis Nb-231</name>
    <dbReference type="NCBI Taxonomy" id="314278"/>
    <lineage>
        <taxon>Bacteria</taxon>
        <taxon>Pseudomonadati</taxon>
        <taxon>Pseudomonadota</taxon>
        <taxon>Gammaproteobacteria</taxon>
        <taxon>Chromatiales</taxon>
        <taxon>Ectothiorhodospiraceae</taxon>
        <taxon>Nitrococcus</taxon>
    </lineage>
</organism>
<dbReference type="EMBL" id="AAOF01000025">
    <property type="protein sequence ID" value="EAR20326.1"/>
    <property type="molecule type" value="Genomic_DNA"/>
</dbReference>
<feature type="region of interest" description="Disordered" evidence="1">
    <location>
        <begin position="1"/>
        <end position="21"/>
    </location>
</feature>